<dbReference type="PANTHER" id="PTHR15615:SF36">
    <property type="entry name" value="PHO85 CYCLIN-5"/>
    <property type="match status" value="1"/>
</dbReference>
<dbReference type="OrthoDB" id="286814at2759"/>
<dbReference type="AlphaFoldDB" id="A0A8H7VDE4"/>
<comment type="caution">
    <text evidence="2">The sequence shown here is derived from an EMBL/GenBank/DDBJ whole genome shotgun (WGS) entry which is preliminary data.</text>
</comment>
<name>A0A8H7VDE4_9FUNG</name>
<accession>A0A8H7VDE4</accession>
<dbReference type="GO" id="GO:0019901">
    <property type="term" value="F:protein kinase binding"/>
    <property type="evidence" value="ECO:0007669"/>
    <property type="project" value="InterPro"/>
</dbReference>
<proteinExistence type="predicted"/>
<dbReference type="Gene3D" id="1.10.472.10">
    <property type="entry name" value="Cyclin-like"/>
    <property type="match status" value="1"/>
</dbReference>
<organism evidence="2 3">
    <name type="scientific">Circinella minor</name>
    <dbReference type="NCBI Taxonomy" id="1195481"/>
    <lineage>
        <taxon>Eukaryota</taxon>
        <taxon>Fungi</taxon>
        <taxon>Fungi incertae sedis</taxon>
        <taxon>Mucoromycota</taxon>
        <taxon>Mucoromycotina</taxon>
        <taxon>Mucoromycetes</taxon>
        <taxon>Mucorales</taxon>
        <taxon>Lichtheimiaceae</taxon>
        <taxon>Circinella</taxon>
    </lineage>
</organism>
<feature type="compositionally biased region" description="Polar residues" evidence="1">
    <location>
        <begin position="16"/>
        <end position="25"/>
    </location>
</feature>
<dbReference type="EMBL" id="JAEPRB010000200">
    <property type="protein sequence ID" value="KAG2218991.1"/>
    <property type="molecule type" value="Genomic_DNA"/>
</dbReference>
<feature type="compositionally biased region" description="Polar residues" evidence="1">
    <location>
        <begin position="383"/>
        <end position="397"/>
    </location>
</feature>
<dbReference type="Proteomes" id="UP000646827">
    <property type="component" value="Unassembled WGS sequence"/>
</dbReference>
<protein>
    <recommendedName>
        <fullName evidence="4">Cyclin N-terminal domain-containing protein</fullName>
    </recommendedName>
</protein>
<dbReference type="GO" id="GO:0005634">
    <property type="term" value="C:nucleus"/>
    <property type="evidence" value="ECO:0007669"/>
    <property type="project" value="TreeGrafter"/>
</dbReference>
<sequence>MNSSCRQHPFERCLEQKSQQPQPRHQLQREYALPQLHQQPNYYHLHQQQHNHSIHHSHHYHHHHRHHRQQLPVLVNIDRRLAYVEALLDIMTNMVEIMWRGIYQDIGEPEVFSIVSIRSFIREVMKRSHTTYATAQIAICYLFQTQQSIRRSLLKKATTVDQQKKTSFISCPRRMFLASLIVASKYVQDKTYRNSAWASIARIHVHQVNMAERIFLELCDYQLYMKQNVFDDLHRLLRDYVADALAEPPVSSLYHISFAWTPEISTPATNMCHCSSQITSSLSSATTTPATIRGSSSNTISGILPVQQELLMMLPYSTNNTNNNQRNNSGTMTVATAAATAMTTNAIATTAHTPPQSLHPSLRSYTPQMTYARSGVKRPRAADNNTPDFNQQQQYRQPNKRCKSQTPPCLLRPARTQFVLGHAPCI</sequence>
<evidence type="ECO:0000313" key="3">
    <source>
        <dbReference type="Proteomes" id="UP000646827"/>
    </source>
</evidence>
<dbReference type="GO" id="GO:0016538">
    <property type="term" value="F:cyclin-dependent protein serine/threonine kinase regulator activity"/>
    <property type="evidence" value="ECO:0007669"/>
    <property type="project" value="TreeGrafter"/>
</dbReference>
<feature type="region of interest" description="Disordered" evidence="1">
    <location>
        <begin position="373"/>
        <end position="408"/>
    </location>
</feature>
<evidence type="ECO:0000313" key="2">
    <source>
        <dbReference type="EMBL" id="KAG2218991.1"/>
    </source>
</evidence>
<dbReference type="GO" id="GO:0000307">
    <property type="term" value="C:cyclin-dependent protein kinase holoenzyme complex"/>
    <property type="evidence" value="ECO:0007669"/>
    <property type="project" value="TreeGrafter"/>
</dbReference>
<evidence type="ECO:0008006" key="4">
    <source>
        <dbReference type="Google" id="ProtNLM"/>
    </source>
</evidence>
<feature type="region of interest" description="Disordered" evidence="1">
    <location>
        <begin position="1"/>
        <end position="26"/>
    </location>
</feature>
<evidence type="ECO:0000256" key="1">
    <source>
        <dbReference type="SAM" id="MobiDB-lite"/>
    </source>
</evidence>
<dbReference type="PANTHER" id="PTHR15615">
    <property type="match status" value="1"/>
</dbReference>
<keyword evidence="3" id="KW-1185">Reference proteome</keyword>
<reference evidence="2 3" key="1">
    <citation type="submission" date="2020-12" db="EMBL/GenBank/DDBJ databases">
        <title>Metabolic potential, ecology and presence of endohyphal bacteria is reflected in genomic diversity of Mucoromycotina.</title>
        <authorList>
            <person name="Muszewska A."/>
            <person name="Okrasinska A."/>
            <person name="Steczkiewicz K."/>
            <person name="Drgas O."/>
            <person name="Orlowska M."/>
            <person name="Perlinska-Lenart U."/>
            <person name="Aleksandrzak-Piekarczyk T."/>
            <person name="Szatraj K."/>
            <person name="Zielenkiewicz U."/>
            <person name="Pilsyk S."/>
            <person name="Malc E."/>
            <person name="Mieczkowski P."/>
            <person name="Kruszewska J.S."/>
            <person name="Biernat P."/>
            <person name="Pawlowska J."/>
        </authorList>
    </citation>
    <scope>NUCLEOTIDE SEQUENCE [LARGE SCALE GENOMIC DNA]</scope>
    <source>
        <strain evidence="2 3">CBS 142.35</strain>
    </source>
</reference>
<dbReference type="CDD" id="cd20557">
    <property type="entry name" value="CYCLIN_ScPCL1-like"/>
    <property type="match status" value="1"/>
</dbReference>
<gene>
    <name evidence="2" type="ORF">INT45_007653</name>
</gene>
<dbReference type="Pfam" id="PF08613">
    <property type="entry name" value="Cyclin"/>
    <property type="match status" value="1"/>
</dbReference>
<dbReference type="InterPro" id="IPR013922">
    <property type="entry name" value="Cyclin_PHO80-like"/>
</dbReference>